<keyword evidence="9" id="KW-0811">Translocation</keyword>
<evidence type="ECO:0000256" key="7">
    <source>
        <dbReference type="ARBA" id="ARBA00022927"/>
    </source>
</evidence>
<gene>
    <name evidence="13" type="ORF">CXQ85_000989</name>
</gene>
<dbReference type="NCBIfam" id="TIGR00869">
    <property type="entry name" value="sec62"/>
    <property type="match status" value="1"/>
</dbReference>
<evidence type="ECO:0000256" key="6">
    <source>
        <dbReference type="ARBA" id="ARBA00022824"/>
    </source>
</evidence>
<dbReference type="OrthoDB" id="200187at2759"/>
<dbReference type="STRING" id="45357.A0A2V1ANA8"/>
<dbReference type="Proteomes" id="UP000244309">
    <property type="component" value="Unassembled WGS sequence"/>
</dbReference>
<feature type="region of interest" description="Disordered" evidence="11">
    <location>
        <begin position="1"/>
        <end position="20"/>
    </location>
</feature>
<keyword evidence="6" id="KW-0256">Endoplasmic reticulum</keyword>
<sequence>MSVPTVANASGAGVSPGMGEGTAVQTTDQVSPYVVNVAKFLRDNKQLKRRTGLLNNKDDIEFFRYKRLVRTLLSDEYKKKQANPKNELLPIETAEDAGRMFIQMMSGRLLLPVEKLHYKDVKAVKGWKPNKQKPTLKPTQKAVMDPDAYYAWIYQKPNPYMFLYGLLTLAAVFTIILFPLWPAFMRRGVWYLSMGVLGLLGLLFATAIVRLIIFVITYLVLPQAFWLFPNLFEDCGFFESFQPAYGWAEPADAKKKKKKGKKANKFGDLGSKLEAAIDAHTAGEKEAGADEATGASTGAEASSTQPKKRAVTLEEVEDN</sequence>
<evidence type="ECO:0000256" key="4">
    <source>
        <dbReference type="ARBA" id="ARBA00022448"/>
    </source>
</evidence>
<dbReference type="InterPro" id="IPR011553">
    <property type="entry name" value="Sec62_asco"/>
</dbReference>
<comment type="caution">
    <text evidence="13">The sequence shown here is derived from an EMBL/GenBank/DDBJ whole genome shotgun (WGS) entry which is preliminary data.</text>
</comment>
<dbReference type="InterPro" id="IPR004728">
    <property type="entry name" value="Sec62"/>
</dbReference>
<dbReference type="PANTHER" id="PTHR12443:SF9">
    <property type="entry name" value="TRANSLOCATION PROTEIN SEC62"/>
    <property type="match status" value="1"/>
</dbReference>
<feature type="transmembrane region" description="Helical" evidence="12">
    <location>
        <begin position="162"/>
        <end position="184"/>
    </location>
</feature>
<dbReference type="GeneID" id="37006320"/>
<evidence type="ECO:0000256" key="9">
    <source>
        <dbReference type="ARBA" id="ARBA00023010"/>
    </source>
</evidence>
<dbReference type="VEuPathDB" id="FungiDB:CXQ85_000989"/>
<feature type="compositionally biased region" description="Low complexity" evidence="11">
    <location>
        <begin position="290"/>
        <end position="304"/>
    </location>
</feature>
<accession>A0A2V1ANA8</accession>
<feature type="region of interest" description="Disordered" evidence="11">
    <location>
        <begin position="283"/>
        <end position="319"/>
    </location>
</feature>
<keyword evidence="10 12" id="KW-0472">Membrane</keyword>
<name>A0A2V1ANA8_9ASCO</name>
<evidence type="ECO:0000256" key="12">
    <source>
        <dbReference type="SAM" id="Phobius"/>
    </source>
</evidence>
<comment type="subcellular location">
    <subcellularLocation>
        <location evidence="1">Endoplasmic reticulum membrane</location>
        <topology evidence="1">Multi-pass membrane protein</topology>
    </subcellularLocation>
</comment>
<evidence type="ECO:0000313" key="13">
    <source>
        <dbReference type="EMBL" id="PVH18703.1"/>
    </source>
</evidence>
<keyword evidence="5 12" id="KW-0812">Transmembrane</keyword>
<evidence type="ECO:0000256" key="5">
    <source>
        <dbReference type="ARBA" id="ARBA00022692"/>
    </source>
</evidence>
<comment type="similarity">
    <text evidence="2">Belongs to the SEC62 family.</text>
</comment>
<proteinExistence type="inferred from homology"/>
<keyword evidence="14" id="KW-1185">Reference proteome</keyword>
<keyword evidence="7" id="KW-0653">Protein transport</keyword>
<evidence type="ECO:0000256" key="1">
    <source>
        <dbReference type="ARBA" id="ARBA00004477"/>
    </source>
</evidence>
<dbReference type="EMBL" id="PKFO01000001">
    <property type="protein sequence ID" value="PVH18703.1"/>
    <property type="molecule type" value="Genomic_DNA"/>
</dbReference>
<dbReference type="RefSeq" id="XP_025339643.1">
    <property type="nucleotide sequence ID" value="XM_025484712.1"/>
</dbReference>
<evidence type="ECO:0000256" key="11">
    <source>
        <dbReference type="SAM" id="MobiDB-lite"/>
    </source>
</evidence>
<dbReference type="GO" id="GO:0031204">
    <property type="term" value="P:post-translational protein targeting to membrane, translocation"/>
    <property type="evidence" value="ECO:0007669"/>
    <property type="project" value="TreeGrafter"/>
</dbReference>
<dbReference type="GO" id="GO:0005789">
    <property type="term" value="C:endoplasmic reticulum membrane"/>
    <property type="evidence" value="ECO:0007669"/>
    <property type="project" value="UniProtKB-SubCell"/>
</dbReference>
<keyword evidence="8 12" id="KW-1133">Transmembrane helix</keyword>
<evidence type="ECO:0000313" key="14">
    <source>
        <dbReference type="Proteomes" id="UP000244309"/>
    </source>
</evidence>
<organism evidence="13 14">
    <name type="scientific">Candidozyma haemuli</name>
    <dbReference type="NCBI Taxonomy" id="45357"/>
    <lineage>
        <taxon>Eukaryota</taxon>
        <taxon>Fungi</taxon>
        <taxon>Dikarya</taxon>
        <taxon>Ascomycota</taxon>
        <taxon>Saccharomycotina</taxon>
        <taxon>Pichiomycetes</taxon>
        <taxon>Metschnikowiaceae</taxon>
        <taxon>Candidozyma</taxon>
    </lineage>
</organism>
<evidence type="ECO:0000256" key="3">
    <source>
        <dbReference type="ARBA" id="ARBA00021257"/>
    </source>
</evidence>
<feature type="transmembrane region" description="Helical" evidence="12">
    <location>
        <begin position="190"/>
        <end position="221"/>
    </location>
</feature>
<evidence type="ECO:0000256" key="8">
    <source>
        <dbReference type="ARBA" id="ARBA00022989"/>
    </source>
</evidence>
<dbReference type="PANTHER" id="PTHR12443">
    <property type="entry name" value="TRANSLOCATION PROTEIN SEC62"/>
    <property type="match status" value="1"/>
</dbReference>
<protein>
    <recommendedName>
        <fullName evidence="3">Translocation protein SEC62</fullName>
    </recommendedName>
</protein>
<evidence type="ECO:0000256" key="2">
    <source>
        <dbReference type="ARBA" id="ARBA00010604"/>
    </source>
</evidence>
<evidence type="ECO:0000256" key="10">
    <source>
        <dbReference type="ARBA" id="ARBA00023136"/>
    </source>
</evidence>
<dbReference type="Pfam" id="PF03839">
    <property type="entry name" value="Sec62"/>
    <property type="match status" value="1"/>
</dbReference>
<reference evidence="13 14" key="1">
    <citation type="submission" date="2017-12" db="EMBL/GenBank/DDBJ databases">
        <title>Genome Sequence of a Multidrug-Resistant Candida haemulonii Isolate from a Patient with Chronic Leg Ulcers in Israel.</title>
        <authorList>
            <person name="Chow N.A."/>
            <person name="Gade L."/>
            <person name="Batra D."/>
            <person name="Rowe L.A."/>
            <person name="Ben-Ami R."/>
            <person name="Loparev V.N."/>
            <person name="Litvintseva A.P."/>
        </authorList>
    </citation>
    <scope>NUCLEOTIDE SEQUENCE [LARGE SCALE GENOMIC DNA]</scope>
    <source>
        <strain evidence="13 14">B11899</strain>
    </source>
</reference>
<dbReference type="AlphaFoldDB" id="A0A2V1ANA8"/>
<keyword evidence="4" id="KW-0813">Transport</keyword>